<proteinExistence type="predicted"/>
<name>A0A3T0KUK0_9BACI</name>
<organism evidence="1 2">
    <name type="scientific">Peribacillus asahii</name>
    <dbReference type="NCBI Taxonomy" id="228899"/>
    <lineage>
        <taxon>Bacteria</taxon>
        <taxon>Bacillati</taxon>
        <taxon>Bacillota</taxon>
        <taxon>Bacilli</taxon>
        <taxon>Bacillales</taxon>
        <taxon>Bacillaceae</taxon>
        <taxon>Peribacillus</taxon>
    </lineage>
</organism>
<evidence type="ECO:0000313" key="2">
    <source>
        <dbReference type="Proteomes" id="UP000283095"/>
    </source>
</evidence>
<gene>
    <name evidence="1" type="ORF">BAOM_3379</name>
</gene>
<accession>A0A3T0KUK0</accession>
<protein>
    <submittedName>
        <fullName evidence="1">Uncharacterized protein</fullName>
    </submittedName>
</protein>
<dbReference type="Proteomes" id="UP000283095">
    <property type="component" value="Chromosome"/>
</dbReference>
<dbReference type="KEGG" id="pasa:BAOM_3379"/>
<evidence type="ECO:0000313" key="1">
    <source>
        <dbReference type="EMBL" id="AZV43988.1"/>
    </source>
</evidence>
<dbReference type="AlphaFoldDB" id="A0A3T0KUK0"/>
<reference evidence="1 2" key="1">
    <citation type="submission" date="2018-01" db="EMBL/GenBank/DDBJ databases">
        <title>Bacillus asahii Genome sequencing and assembly.</title>
        <authorList>
            <person name="Jiang H."/>
            <person name="Feng Y."/>
            <person name="Zhao F."/>
            <person name="Lin X."/>
        </authorList>
    </citation>
    <scope>NUCLEOTIDE SEQUENCE [LARGE SCALE GENOMIC DNA]</scope>
    <source>
        <strain evidence="1 2">OM18</strain>
    </source>
</reference>
<sequence>MLNNHSSQIITFLPSLKSMFKDKMEEFSQENVVYQSHEQ</sequence>
<dbReference type="EMBL" id="CP026095">
    <property type="protein sequence ID" value="AZV43988.1"/>
    <property type="molecule type" value="Genomic_DNA"/>
</dbReference>